<dbReference type="Proteomes" id="UP000251313">
    <property type="component" value="Unassembled WGS sequence"/>
</dbReference>
<evidence type="ECO:0000313" key="2">
    <source>
        <dbReference type="Proteomes" id="UP000251313"/>
    </source>
</evidence>
<dbReference type="InterPro" id="IPR025601">
    <property type="entry name" value="ATP-bd_sugar_transptr-like"/>
</dbReference>
<organism evidence="1 2">
    <name type="scientific">Yokenella regensburgei</name>
    <dbReference type="NCBI Taxonomy" id="158877"/>
    <lineage>
        <taxon>Bacteria</taxon>
        <taxon>Pseudomonadati</taxon>
        <taxon>Pseudomonadota</taxon>
        <taxon>Gammaproteobacteria</taxon>
        <taxon>Enterobacterales</taxon>
        <taxon>Enterobacteriaceae</taxon>
        <taxon>Yokenella</taxon>
    </lineage>
</organism>
<comment type="caution">
    <text evidence="1">The sequence shown here is derived from an EMBL/GenBank/DDBJ whole genome shotgun (WGS) entry which is preliminary data.</text>
</comment>
<dbReference type="Pfam" id="PF13856">
    <property type="entry name" value="Gifsy-2"/>
    <property type="match status" value="1"/>
</dbReference>
<dbReference type="SUPFAM" id="SSF69279">
    <property type="entry name" value="Phage tail proteins"/>
    <property type="match status" value="1"/>
</dbReference>
<accession>A0AB38FTL2</accession>
<dbReference type="Gene3D" id="2.40.10.210">
    <property type="entry name" value="Phage tail proteins (gpFII-like)"/>
    <property type="match status" value="1"/>
</dbReference>
<gene>
    <name evidence="1" type="ORF">NCTC11967_01288</name>
</gene>
<name>A0AB38FTL2_9ENTR</name>
<evidence type="ECO:0008006" key="3">
    <source>
        <dbReference type="Google" id="ProtNLM"/>
    </source>
</evidence>
<protein>
    <recommendedName>
        <fullName evidence="3">DNA breaking-rejoining protein</fullName>
    </recommendedName>
</protein>
<dbReference type="AlphaFoldDB" id="A0AB38FTL2"/>
<dbReference type="EMBL" id="UAVL01000002">
    <property type="protein sequence ID" value="SQA62309.1"/>
    <property type="molecule type" value="Genomic_DNA"/>
</dbReference>
<dbReference type="RefSeq" id="WP_038254504.1">
    <property type="nucleotide sequence ID" value="NZ_UAVL01000002.1"/>
</dbReference>
<sequence length="91" mass="9992">MPNPFDRLAARMDAATVKRMGKTATINGLEYDVVPAELLEDMGPLSGTGTSLVVFSGSYQPRRNDSVDYGGESLSVTRFDRFNGKPRIHLE</sequence>
<reference evidence="1 2" key="1">
    <citation type="submission" date="2018-06" db="EMBL/GenBank/DDBJ databases">
        <authorList>
            <consortium name="Pathogen Informatics"/>
            <person name="Doyle S."/>
        </authorList>
    </citation>
    <scope>NUCLEOTIDE SEQUENCE [LARGE SCALE GENOMIC DNA]</scope>
    <source>
        <strain evidence="1 2">NCTC11967</strain>
    </source>
</reference>
<proteinExistence type="predicted"/>
<evidence type="ECO:0000313" key="1">
    <source>
        <dbReference type="EMBL" id="SQA62309.1"/>
    </source>
</evidence>